<dbReference type="Gene3D" id="1.25.40.20">
    <property type="entry name" value="Ankyrin repeat-containing domain"/>
    <property type="match status" value="1"/>
</dbReference>
<dbReference type="InterPro" id="IPR036770">
    <property type="entry name" value="Ankyrin_rpt-contain_sf"/>
</dbReference>
<keyword evidence="2" id="KW-1185">Reference proteome</keyword>
<dbReference type="EMBL" id="CAJVRL010000096">
    <property type="protein sequence ID" value="CAG8960172.1"/>
    <property type="molecule type" value="Genomic_DNA"/>
</dbReference>
<dbReference type="OrthoDB" id="3200163at2759"/>
<name>A0A9N9PZX3_9HELO</name>
<evidence type="ECO:0008006" key="3">
    <source>
        <dbReference type="Google" id="ProtNLM"/>
    </source>
</evidence>
<evidence type="ECO:0000313" key="1">
    <source>
        <dbReference type="EMBL" id="CAG8960172.1"/>
    </source>
</evidence>
<dbReference type="SUPFAM" id="SSF48403">
    <property type="entry name" value="Ankyrin repeat"/>
    <property type="match status" value="1"/>
</dbReference>
<reference evidence="1" key="1">
    <citation type="submission" date="2021-07" db="EMBL/GenBank/DDBJ databases">
        <authorList>
            <person name="Durling M."/>
        </authorList>
    </citation>
    <scope>NUCLEOTIDE SEQUENCE</scope>
</reference>
<evidence type="ECO:0000313" key="2">
    <source>
        <dbReference type="Proteomes" id="UP000696280"/>
    </source>
</evidence>
<comment type="caution">
    <text evidence="1">The sequence shown here is derived from an EMBL/GenBank/DDBJ whole genome shotgun (WGS) entry which is preliminary data.</text>
</comment>
<gene>
    <name evidence="1" type="ORF">HYFRA_00010651</name>
</gene>
<dbReference type="Proteomes" id="UP000696280">
    <property type="component" value="Unassembled WGS sequence"/>
</dbReference>
<protein>
    <recommendedName>
        <fullName evidence="3">Ankyrin repeat protein</fullName>
    </recommendedName>
</protein>
<proteinExistence type="predicted"/>
<dbReference type="AlphaFoldDB" id="A0A9N9PZX3"/>
<accession>A0A9N9PZX3</accession>
<sequence length="113" mass="12587">MKSVQGWKNNIKTFRAVPDNSLIFEFCKSGNIAGVRSLLSRGEGSPLDTNSLGWTPLHIPHLGNHDTYPEANKALLKFASWCCNIELYKLVLKAGADKEALTYDFPGGNYEVW</sequence>
<organism evidence="1 2">
    <name type="scientific">Hymenoscyphus fraxineus</name>
    <dbReference type="NCBI Taxonomy" id="746836"/>
    <lineage>
        <taxon>Eukaryota</taxon>
        <taxon>Fungi</taxon>
        <taxon>Dikarya</taxon>
        <taxon>Ascomycota</taxon>
        <taxon>Pezizomycotina</taxon>
        <taxon>Leotiomycetes</taxon>
        <taxon>Helotiales</taxon>
        <taxon>Helotiaceae</taxon>
        <taxon>Hymenoscyphus</taxon>
    </lineage>
</organism>